<accession>A0AA88NRX5</accession>
<comment type="caution">
    <text evidence="9">The sequence shown here is derived from an EMBL/GenBank/DDBJ whole genome shotgun (WGS) entry which is preliminary data.</text>
</comment>
<evidence type="ECO:0008006" key="11">
    <source>
        <dbReference type="Google" id="ProtNLM"/>
    </source>
</evidence>
<dbReference type="Proteomes" id="UP001187415">
    <property type="component" value="Unassembled WGS sequence"/>
</dbReference>
<dbReference type="Pfam" id="PF03414">
    <property type="entry name" value="Glyco_transf_6"/>
    <property type="match status" value="1"/>
</dbReference>
<keyword evidence="8" id="KW-0472">Membrane</keyword>
<organism evidence="9 10">
    <name type="scientific">Channa striata</name>
    <name type="common">Snakehead murrel</name>
    <name type="synonym">Ophicephalus striatus</name>
    <dbReference type="NCBI Taxonomy" id="64152"/>
    <lineage>
        <taxon>Eukaryota</taxon>
        <taxon>Metazoa</taxon>
        <taxon>Chordata</taxon>
        <taxon>Craniata</taxon>
        <taxon>Vertebrata</taxon>
        <taxon>Euteleostomi</taxon>
        <taxon>Actinopterygii</taxon>
        <taxon>Neopterygii</taxon>
        <taxon>Teleostei</taxon>
        <taxon>Neoteleostei</taxon>
        <taxon>Acanthomorphata</taxon>
        <taxon>Anabantaria</taxon>
        <taxon>Anabantiformes</taxon>
        <taxon>Channoidei</taxon>
        <taxon>Channidae</taxon>
        <taxon>Channa</taxon>
    </lineage>
</organism>
<evidence type="ECO:0000313" key="9">
    <source>
        <dbReference type="EMBL" id="KAK2862421.1"/>
    </source>
</evidence>
<feature type="transmembrane region" description="Helical" evidence="8">
    <location>
        <begin position="19"/>
        <end position="35"/>
    </location>
</feature>
<dbReference type="PANTHER" id="PTHR10462">
    <property type="entry name" value="GLYCOSYLTRANSFERASE-RELATED"/>
    <property type="match status" value="1"/>
</dbReference>
<dbReference type="SUPFAM" id="SSF53448">
    <property type="entry name" value="Nucleotide-diphospho-sugar transferases"/>
    <property type="match status" value="1"/>
</dbReference>
<evidence type="ECO:0000256" key="6">
    <source>
        <dbReference type="PIRSR" id="PIRSR605076-2"/>
    </source>
</evidence>
<dbReference type="GO" id="GO:0046872">
    <property type="term" value="F:metal ion binding"/>
    <property type="evidence" value="ECO:0007669"/>
    <property type="project" value="UniProtKB-KW"/>
</dbReference>
<evidence type="ECO:0000256" key="5">
    <source>
        <dbReference type="PIRSR" id="PIRSR605076-1"/>
    </source>
</evidence>
<keyword evidence="4" id="KW-0808">Transferase</keyword>
<protein>
    <recommendedName>
        <fullName evidence="11">Globoside alpha-1,3-N-acetylgalactosaminyltransferase 1-like</fullName>
    </recommendedName>
</protein>
<feature type="active site" description="Nucleophile" evidence="5">
    <location>
        <position position="294"/>
    </location>
</feature>
<proteinExistence type="inferred from homology"/>
<evidence type="ECO:0000256" key="3">
    <source>
        <dbReference type="ARBA" id="ARBA00022676"/>
    </source>
</evidence>
<feature type="binding site" evidence="6">
    <location>
        <position position="224"/>
    </location>
    <ligand>
        <name>an alpha-L-fucosyl-(1-&gt;2)-beta-D-galactosyl derivative</name>
        <dbReference type="ChEBI" id="CHEBI:140327"/>
    </ligand>
</feature>
<reference evidence="9" key="1">
    <citation type="submission" date="2023-07" db="EMBL/GenBank/DDBJ databases">
        <title>Chromosome-level Genome Assembly of Striped Snakehead (Channa striata).</title>
        <authorList>
            <person name="Liu H."/>
        </authorList>
    </citation>
    <scope>NUCLEOTIDE SEQUENCE</scope>
    <source>
        <strain evidence="9">Gz</strain>
        <tissue evidence="9">Muscle</tissue>
    </source>
</reference>
<dbReference type="EMBL" id="JAUPFM010000001">
    <property type="protein sequence ID" value="KAK2862421.1"/>
    <property type="molecule type" value="Genomic_DNA"/>
</dbReference>
<feature type="binding site" evidence="7">
    <location>
        <position position="204"/>
    </location>
    <ligand>
        <name>Mn(2+)</name>
        <dbReference type="ChEBI" id="CHEBI:29035"/>
    </ligand>
</feature>
<comment type="cofactor">
    <cofactor evidence="7">
        <name>Mn(2+)</name>
        <dbReference type="ChEBI" id="CHEBI:29035"/>
    </cofactor>
    <text evidence="7">Binds 1 Mn(2+) ion per subunit.</text>
</comment>
<name>A0AA88NRX5_CHASR</name>
<dbReference type="GO" id="GO:0005975">
    <property type="term" value="P:carbohydrate metabolic process"/>
    <property type="evidence" value="ECO:0007669"/>
    <property type="project" value="InterPro"/>
</dbReference>
<dbReference type="GO" id="GO:0031982">
    <property type="term" value="C:vesicle"/>
    <property type="evidence" value="ECO:0007669"/>
    <property type="project" value="TreeGrafter"/>
</dbReference>
<keyword evidence="7" id="KW-0464">Manganese</keyword>
<keyword evidence="8" id="KW-1133">Transmembrane helix</keyword>
<evidence type="ECO:0000256" key="2">
    <source>
        <dbReference type="ARBA" id="ARBA00010413"/>
    </source>
</evidence>
<dbReference type="InterPro" id="IPR005076">
    <property type="entry name" value="Glyco_trans_6"/>
</dbReference>
<keyword evidence="3" id="KW-0328">Glycosyltransferase</keyword>
<keyword evidence="7" id="KW-0479">Metal-binding</keyword>
<comment type="similarity">
    <text evidence="2">Belongs to the glycosyltransferase 6 family.</text>
</comment>
<gene>
    <name evidence="9" type="ORF">Q5P01_001954</name>
</gene>
<comment type="subcellular location">
    <subcellularLocation>
        <location evidence="1">Membrane</location>
        <topology evidence="1">Single-pass type II membrane protein</topology>
    </subcellularLocation>
</comment>
<evidence type="ECO:0000256" key="1">
    <source>
        <dbReference type="ARBA" id="ARBA00004606"/>
    </source>
</evidence>
<dbReference type="Gene3D" id="3.90.550.10">
    <property type="entry name" value="Spore Coat Polysaccharide Biosynthesis Protein SpsA, Chain A"/>
    <property type="match status" value="1"/>
</dbReference>
<dbReference type="PANTHER" id="PTHR10462:SF51">
    <property type="entry name" value="GLOBOSIDE ALPHA-1,3-N-ACETYLGALACTOSAMINYLTRANSFERASE 1-LIKE"/>
    <property type="match status" value="1"/>
</dbReference>
<feature type="binding site" evidence="6">
    <location>
        <begin position="202"/>
        <end position="204"/>
    </location>
    <ligand>
        <name>UDP-N-acetyl-alpha-D-galactosamine</name>
        <dbReference type="ChEBI" id="CHEBI:67138"/>
    </ligand>
</feature>
<evidence type="ECO:0000313" key="10">
    <source>
        <dbReference type="Proteomes" id="UP001187415"/>
    </source>
</evidence>
<keyword evidence="10" id="KW-1185">Reference proteome</keyword>
<dbReference type="InterPro" id="IPR029044">
    <property type="entry name" value="Nucleotide-diphossugar_trans"/>
</dbReference>
<feature type="binding site" evidence="6">
    <location>
        <position position="294"/>
    </location>
    <ligand>
        <name>an alpha-L-fucosyl-(1-&gt;2)-beta-D-galactosyl derivative</name>
        <dbReference type="ChEBI" id="CHEBI:140327"/>
    </ligand>
</feature>
<feature type="binding site" evidence="6">
    <location>
        <position position="116"/>
    </location>
    <ligand>
        <name>UDP-N-acetyl-alpha-D-galactosamine</name>
        <dbReference type="ChEBI" id="CHEBI:67138"/>
    </ligand>
</feature>
<evidence type="ECO:0000256" key="8">
    <source>
        <dbReference type="SAM" id="Phobius"/>
    </source>
</evidence>
<dbReference type="GO" id="GO:0005794">
    <property type="term" value="C:Golgi apparatus"/>
    <property type="evidence" value="ECO:0007669"/>
    <property type="project" value="TreeGrafter"/>
</dbReference>
<evidence type="ECO:0000256" key="7">
    <source>
        <dbReference type="PIRSR" id="PIRSR605076-3"/>
    </source>
</evidence>
<evidence type="ECO:0000256" key="4">
    <source>
        <dbReference type="ARBA" id="ARBA00022679"/>
    </source>
</evidence>
<keyword evidence="8" id="KW-0812">Transmembrane</keyword>
<sequence>MALFPFCKSSTGSVRVTRIQLLLYCLLLTLIIYFIRERKAAVRVKSPSLIMDLLGRDRGRGRDRKLDRIEVQQTPMETPWGAPLVWGDTHNSALRRTKFAQRGIRAGLLVLVVGTYGKFVRRFLSSAENYFLPGQMVTYYILTDNPRSLDPPIELGLERQLKVVPIAELPRWDRLAYRRMALIADAIRDPIKGEVEYIFAADVDQEFVAPVGEEILGDLVATLHPELYGRPRNAFPYETEEVSSACVEQDEGDYYYTSELYGGLVSEMYKLAHACSLLILQDSARKVVARSLEESYLNRYLIDHRPTCVLSPEYSWWNSPLTAEVPVQRLVSLGRQCQAYDKQKKEQHKC</sequence>
<feature type="binding site" evidence="7">
    <location>
        <position position="202"/>
    </location>
    <ligand>
        <name>Mn(2+)</name>
        <dbReference type="ChEBI" id="CHEBI:29035"/>
    </ligand>
</feature>
<dbReference type="AlphaFoldDB" id="A0AA88NRX5"/>
<dbReference type="GO" id="GO:0016758">
    <property type="term" value="F:hexosyltransferase activity"/>
    <property type="evidence" value="ECO:0007669"/>
    <property type="project" value="InterPro"/>
</dbReference>
<dbReference type="GO" id="GO:0016020">
    <property type="term" value="C:membrane"/>
    <property type="evidence" value="ECO:0007669"/>
    <property type="project" value="UniProtKB-SubCell"/>
</dbReference>